<dbReference type="OrthoDB" id="67700at2759"/>
<organism evidence="2 3">
    <name type="scientific">Prunus armeniaca</name>
    <name type="common">Apricot</name>
    <name type="synonym">Armeniaca vulgaris</name>
    <dbReference type="NCBI Taxonomy" id="36596"/>
    <lineage>
        <taxon>Eukaryota</taxon>
        <taxon>Viridiplantae</taxon>
        <taxon>Streptophyta</taxon>
        <taxon>Embryophyta</taxon>
        <taxon>Tracheophyta</taxon>
        <taxon>Spermatophyta</taxon>
        <taxon>Magnoliopsida</taxon>
        <taxon>eudicotyledons</taxon>
        <taxon>Gunneridae</taxon>
        <taxon>Pentapetalae</taxon>
        <taxon>rosids</taxon>
        <taxon>fabids</taxon>
        <taxon>Rosales</taxon>
        <taxon>Rosaceae</taxon>
        <taxon>Amygdaloideae</taxon>
        <taxon>Amygdaleae</taxon>
        <taxon>Prunus</taxon>
    </lineage>
</organism>
<dbReference type="InterPro" id="IPR035892">
    <property type="entry name" value="C2_domain_sf"/>
</dbReference>
<accession>A0A6J5WWS1</accession>
<dbReference type="InterPro" id="IPR047259">
    <property type="entry name" value="QUIRKY-like"/>
</dbReference>
<dbReference type="Pfam" id="PF00168">
    <property type="entry name" value="C2"/>
    <property type="match status" value="1"/>
</dbReference>
<dbReference type="InterPro" id="IPR000008">
    <property type="entry name" value="C2_dom"/>
</dbReference>
<evidence type="ECO:0000259" key="1">
    <source>
        <dbReference type="PROSITE" id="PS50004"/>
    </source>
</evidence>
<dbReference type="PROSITE" id="PS50004">
    <property type="entry name" value="C2"/>
    <property type="match status" value="1"/>
</dbReference>
<dbReference type="PANTHER" id="PTHR31425:SF52">
    <property type="entry name" value="MULTIPLE C2 DOMAIN AND TRANSMEMBRANE REGION PROTEIN 7"/>
    <property type="match status" value="1"/>
</dbReference>
<name>A0A6J5WWS1_PRUAR</name>
<dbReference type="Gene3D" id="2.60.40.150">
    <property type="entry name" value="C2 domain"/>
    <property type="match status" value="1"/>
</dbReference>
<dbReference type="Proteomes" id="UP000507245">
    <property type="component" value="Unassembled WGS sequence"/>
</dbReference>
<dbReference type="PANTHER" id="PTHR31425">
    <property type="entry name" value="PHOSPHORIBOSYLANTHRANILATE TRANSFERASE ISOFORM 1"/>
    <property type="match status" value="1"/>
</dbReference>
<keyword evidence="3" id="KW-1185">Reference proteome</keyword>
<feature type="domain" description="C2" evidence="1">
    <location>
        <begin position="1"/>
        <end position="110"/>
    </location>
</feature>
<proteinExistence type="predicted"/>
<evidence type="ECO:0000313" key="2">
    <source>
        <dbReference type="EMBL" id="CAB4302818.1"/>
    </source>
</evidence>
<gene>
    <name evidence="2" type="ORF">ORAREDHAP_LOCUS18704</name>
</gene>
<dbReference type="AlphaFoldDB" id="A0A6J5WWS1"/>
<reference evidence="3" key="1">
    <citation type="journal article" date="2020" name="Genome Biol.">
        <title>Gamete binning: chromosome-level and haplotype-resolved genome assembly enabled by high-throughput single-cell sequencing of gamete genomes.</title>
        <authorList>
            <person name="Campoy J.A."/>
            <person name="Sun H."/>
            <person name="Goel M."/>
            <person name="Jiao W.-B."/>
            <person name="Folz-Donahue K."/>
            <person name="Wang N."/>
            <person name="Rubio M."/>
            <person name="Liu C."/>
            <person name="Kukat C."/>
            <person name="Ruiz D."/>
            <person name="Huettel B."/>
            <person name="Schneeberger K."/>
        </authorList>
    </citation>
    <scope>NUCLEOTIDE SEQUENCE [LARGE SCALE GENOMIC DNA]</scope>
    <source>
        <strain evidence="3">cv. Rojo Pasion</strain>
    </source>
</reference>
<dbReference type="EMBL" id="CAEKKB010000003">
    <property type="protein sequence ID" value="CAB4302818.1"/>
    <property type="molecule type" value="Genomic_DNA"/>
</dbReference>
<evidence type="ECO:0000313" key="3">
    <source>
        <dbReference type="Proteomes" id="UP000507245"/>
    </source>
</evidence>
<protein>
    <recommendedName>
        <fullName evidence="1">C2 domain-containing protein</fullName>
    </recommendedName>
</protein>
<sequence>MSNSKLRVDVVSAYDLLPTDGQGSSNAFVELNFDGQRLLTTTIEKNLNPDWNESFCFNIFDPLNYHNLTLDACVYSSATATSSRSFIGKISLTGNLFFSYSDAAVTHYPLNKKRYALPFDTLKDPPDI</sequence>
<dbReference type="SUPFAM" id="SSF49562">
    <property type="entry name" value="C2 domain (Calcium/lipid-binding domain, CaLB)"/>
    <property type="match status" value="1"/>
</dbReference>
<dbReference type="SMART" id="SM00239">
    <property type="entry name" value="C2"/>
    <property type="match status" value="1"/>
</dbReference>